<evidence type="ECO:0000259" key="2">
    <source>
        <dbReference type="PROSITE" id="PS50833"/>
    </source>
</evidence>
<dbReference type="Proteomes" id="UP000243423">
    <property type="component" value="Nucleomorph 2"/>
</dbReference>
<dbReference type="GO" id="GO:0006364">
    <property type="term" value="P:rRNA processing"/>
    <property type="evidence" value="ECO:0007669"/>
    <property type="project" value="InterPro"/>
</dbReference>
<dbReference type="InterPro" id="IPR007109">
    <property type="entry name" value="Brix"/>
</dbReference>
<dbReference type="GO" id="GO:0032040">
    <property type="term" value="C:small-subunit processome"/>
    <property type="evidence" value="ECO:0007669"/>
    <property type="project" value="TreeGrafter"/>
</dbReference>
<name>F2HHZ4_9CRYP</name>
<dbReference type="GO" id="GO:0030515">
    <property type="term" value="F:snoRNA binding"/>
    <property type="evidence" value="ECO:0007669"/>
    <property type="project" value="TreeGrafter"/>
</dbReference>
<dbReference type="PANTHER" id="PTHR22734">
    <property type="entry name" value="U3 SMALL NUCLEOLAR RIBONUCLEOPROTEIN PROTEIN IMP4"/>
    <property type="match status" value="1"/>
</dbReference>
<feature type="domain" description="Brix" evidence="2">
    <location>
        <begin position="12"/>
        <end position="194"/>
    </location>
</feature>
<protein>
    <submittedName>
        <fullName evidence="3">U3 snoRNP protein, IMP4</fullName>
    </submittedName>
</protein>
<evidence type="ECO:0000256" key="1">
    <source>
        <dbReference type="SAM" id="Phobius"/>
    </source>
</evidence>
<keyword evidence="1" id="KW-0472">Membrane</keyword>
<dbReference type="PANTHER" id="PTHR22734:SF2">
    <property type="entry name" value="U3 SMALL NUCLEOLAR RIBONUCLEOPROTEIN PROTEIN IMP4"/>
    <property type="match status" value="1"/>
</dbReference>
<proteinExistence type="predicted"/>
<geneLocation type="nucleomorph" evidence="3"/>
<dbReference type="PROSITE" id="PS50833">
    <property type="entry name" value="BRIX"/>
    <property type="match status" value="1"/>
</dbReference>
<dbReference type="GeneID" id="10447182"/>
<dbReference type="EMBL" id="CP002173">
    <property type="protein sequence ID" value="AEA38940.1"/>
    <property type="molecule type" value="Genomic_DNA"/>
</dbReference>
<keyword evidence="1" id="KW-0812">Transmembrane</keyword>
<keyword evidence="1" id="KW-1133">Transmembrane helix</keyword>
<dbReference type="RefSeq" id="XP_003239838.1">
    <property type="nucleotide sequence ID" value="XM_003239790.1"/>
</dbReference>
<dbReference type="SUPFAM" id="SSF52954">
    <property type="entry name" value="Class II aaRS ABD-related"/>
    <property type="match status" value="1"/>
</dbReference>
<evidence type="ECO:0000313" key="3">
    <source>
        <dbReference type="EMBL" id="AEA38940.1"/>
    </source>
</evidence>
<dbReference type="AlphaFoldDB" id="F2HHZ4"/>
<gene>
    <name evidence="3" type="primary">imp4</name>
    <name evidence="3" type="ORF">CPARA_2gp282</name>
</gene>
<dbReference type="InterPro" id="IPR044281">
    <property type="entry name" value="IMP4/RPF1"/>
</dbReference>
<accession>F2HHZ4</accession>
<reference evidence="3 4" key="1">
    <citation type="journal article" date="2011" name="Genome Biol. Evol.">
        <title>Complete nucleomorph genome sequence of the nonphotosynthetic alga Cryptomonas paramecium reveals a core nucleomorph gene set.</title>
        <authorList>
            <person name="Tanifuji G."/>
            <person name="Onodera N.T."/>
            <person name="Wheeler T.J."/>
            <person name="Dlutek M."/>
            <person name="Donaher N."/>
            <person name="Archibald J.M."/>
        </authorList>
    </citation>
    <scope>NUCLEOTIDE SEQUENCE [LARGE SCALE GENOMIC DNA]</scope>
    <source>
        <strain evidence="3 4">CCAP977/2A</strain>
    </source>
</reference>
<organism evidence="3 4">
    <name type="scientific">Cryptomonas paramaecium</name>
    <dbReference type="NCBI Taxonomy" id="2898"/>
    <lineage>
        <taxon>Eukaryota</taxon>
        <taxon>Cryptophyceae</taxon>
        <taxon>Cryptomonadales</taxon>
        <taxon>Cryptomonadaceae</taxon>
        <taxon>Cryptomonas</taxon>
    </lineage>
</organism>
<dbReference type="GO" id="GO:0042134">
    <property type="term" value="F:rRNA primary transcript binding"/>
    <property type="evidence" value="ECO:0007669"/>
    <property type="project" value="InterPro"/>
</dbReference>
<dbReference type="SMART" id="SM00879">
    <property type="entry name" value="Brix"/>
    <property type="match status" value="1"/>
</dbReference>
<keyword evidence="3" id="KW-0542">Nucleomorph</keyword>
<evidence type="ECO:0000313" key="4">
    <source>
        <dbReference type="Proteomes" id="UP000243423"/>
    </source>
</evidence>
<feature type="transmembrane region" description="Helical" evidence="1">
    <location>
        <begin position="119"/>
        <end position="138"/>
    </location>
</feature>
<dbReference type="Gene3D" id="3.40.50.10480">
    <property type="entry name" value="Probable brix-domain ribosomal biogenesis protein"/>
    <property type="match status" value="1"/>
</dbReference>
<dbReference type="GO" id="GO:0034457">
    <property type="term" value="C:Mpp10 complex"/>
    <property type="evidence" value="ECO:0007669"/>
    <property type="project" value="TreeGrafter"/>
</dbReference>
<sequence>MKKSITFFSEKSKIIITTSKNPSRMSLNFIKKLNIIFPCSHRVNRGNLSLKSLIRFCIIQNVANLILVYQIKNKPSCMVIFHLPSGPTLFFKLFNVITSAVEKKLNLSHQSTLVVIEGFGSPLGKCIIFIFISLFSFFKKNFRKIIFLKEKKSFVFLRCYWFFLKEKLKKKFFLEKIHPNFDMYLFKISLEIFFQQKKIAFKWYKKPGTAIFIKS</sequence>